<dbReference type="KEGG" id="gsl:Gasu_30150"/>
<dbReference type="OrthoDB" id="4710at2759"/>
<protein>
    <submittedName>
        <fullName evidence="1">Uncharacterized protein</fullName>
    </submittedName>
</protein>
<dbReference type="Proteomes" id="UP000030680">
    <property type="component" value="Unassembled WGS sequence"/>
</dbReference>
<reference evidence="2" key="1">
    <citation type="journal article" date="2013" name="Science">
        <title>Gene transfer from bacteria and archaea facilitated evolution of an extremophilic eukaryote.</title>
        <authorList>
            <person name="Schonknecht G."/>
            <person name="Chen W.H."/>
            <person name="Ternes C.M."/>
            <person name="Barbier G.G."/>
            <person name="Shrestha R.P."/>
            <person name="Stanke M."/>
            <person name="Brautigam A."/>
            <person name="Baker B.J."/>
            <person name="Banfield J.F."/>
            <person name="Garavito R.M."/>
            <person name="Carr K."/>
            <person name="Wilkerson C."/>
            <person name="Rensing S.A."/>
            <person name="Gagneul D."/>
            <person name="Dickenson N.E."/>
            <person name="Oesterhelt C."/>
            <person name="Lercher M.J."/>
            <person name="Weber A.P."/>
        </authorList>
    </citation>
    <scope>NUCLEOTIDE SEQUENCE [LARGE SCALE GENOMIC DNA]</scope>
    <source>
        <strain evidence="2">074W</strain>
    </source>
</reference>
<dbReference type="Gramene" id="EME29576">
    <property type="protein sequence ID" value="EME29576"/>
    <property type="gene ID" value="Gasu_30150"/>
</dbReference>
<gene>
    <name evidence="1" type="ORF">Gasu_30150</name>
</gene>
<sequence>MVAMARLTFQCTSPIKLAPSFKSHSRFSLGFCRHTYNTLTTKPGRSFSPRFPEQLLSYWATLENNNSSRERLSIFDLTVEEVAEDYGLPLDYVVDVLVSNGVSESIQPSDILASHVKENKKMEVLEALSFSDAIEVGDLYLQPTVEEIAQANGLTSSHVLEFLRKEGFEAPLGSRTRIPPQYISAVDGYIAELLSRFRRQR</sequence>
<evidence type="ECO:0000313" key="1">
    <source>
        <dbReference type="EMBL" id="EME29576.1"/>
    </source>
</evidence>
<dbReference type="EMBL" id="KB454507">
    <property type="protein sequence ID" value="EME29576.1"/>
    <property type="molecule type" value="Genomic_DNA"/>
</dbReference>
<organism evidence="1 2">
    <name type="scientific">Galdieria sulphuraria</name>
    <name type="common">Red alga</name>
    <dbReference type="NCBI Taxonomy" id="130081"/>
    <lineage>
        <taxon>Eukaryota</taxon>
        <taxon>Rhodophyta</taxon>
        <taxon>Bangiophyceae</taxon>
        <taxon>Galdieriales</taxon>
        <taxon>Galdieriaceae</taxon>
        <taxon>Galdieria</taxon>
    </lineage>
</organism>
<name>M2W1M8_GALSU</name>
<accession>M2W1M8</accession>
<keyword evidence="2" id="KW-1185">Reference proteome</keyword>
<dbReference type="RefSeq" id="XP_005706096.1">
    <property type="nucleotide sequence ID" value="XM_005706039.1"/>
</dbReference>
<dbReference type="AlphaFoldDB" id="M2W1M8"/>
<dbReference type="GeneID" id="17088359"/>
<proteinExistence type="predicted"/>
<evidence type="ECO:0000313" key="2">
    <source>
        <dbReference type="Proteomes" id="UP000030680"/>
    </source>
</evidence>